<dbReference type="OrthoDB" id="3176531at2759"/>
<organism evidence="3 4">
    <name type="scientific">Rhodotorula graminis (strain WP1)</name>
    <dbReference type="NCBI Taxonomy" id="578459"/>
    <lineage>
        <taxon>Eukaryota</taxon>
        <taxon>Fungi</taxon>
        <taxon>Dikarya</taxon>
        <taxon>Basidiomycota</taxon>
        <taxon>Pucciniomycotina</taxon>
        <taxon>Microbotryomycetes</taxon>
        <taxon>Sporidiobolales</taxon>
        <taxon>Sporidiobolaceae</taxon>
        <taxon>Rhodotorula</taxon>
    </lineage>
</organism>
<sequence>MPLYPILDTRRAPPPRDTSTSTSSSGGGYLPLAQAAADGAAQEEKLDDGSRTASWSSMGTGSSVDGRDEDDRSWTRRAGAAALALVALVGVAGLWLSPYRLALERPYSCPNPRLALPPSLLDPRHLSTPIALPSSSPDFALSLAYDTTVCNAFSLVVSRVDKAHCAAVEASVEPSVDADLSSWIKAHLGPDSFIVQVDGAERRMADSPSKYLGECAYEFEFRLANAGPVWINVTHANQDYNAFREDNIVAGTRHRPELLMTSLTAVPLELDICAPTCETHYAPRLGFALPPTFPSPSPAPLEPLSLPSCAARARAGTLRGSYIPTRPVDQLYPPFPVPYSYHPATHSRTSTGYDAFVPAECAWSHAGTRFADHAACVERGTSRVLFVGDSHARAAFDIVAVRLEGEGTVASTSAKLDMRNATVGNVFMEFIWDPFLVLPLTCETVDGFDAIVVSAGTHMAAFNCPTTSDFVAFFEARLAAIAALAEQCRCTDSSPSSSSASTSPPTKLVLLTMPVQHQHLHDHDCRTGPRLSHWNRELSRIGRREGRWQVVDVEMYSRPNAIDQRIMDGIHYLALDAAEPVADDLIDRLEICDRGP</sequence>
<gene>
    <name evidence="3" type="ORF">RHOBADRAFT_55061</name>
</gene>
<reference evidence="3 4" key="1">
    <citation type="journal article" date="2015" name="Front. Microbiol.">
        <title>Genome sequence of the plant growth promoting endophytic yeast Rhodotorula graminis WP1.</title>
        <authorList>
            <person name="Firrincieli A."/>
            <person name="Otillar R."/>
            <person name="Salamov A."/>
            <person name="Schmutz J."/>
            <person name="Khan Z."/>
            <person name="Redman R.S."/>
            <person name="Fleck N.D."/>
            <person name="Lindquist E."/>
            <person name="Grigoriev I.V."/>
            <person name="Doty S.L."/>
        </authorList>
    </citation>
    <scope>NUCLEOTIDE SEQUENCE [LARGE SCALE GENOMIC DNA]</scope>
    <source>
        <strain evidence="3 4">WP1</strain>
    </source>
</reference>
<dbReference type="STRING" id="578459.A0A0P9EVU2"/>
<dbReference type="RefSeq" id="XP_018269347.1">
    <property type="nucleotide sequence ID" value="XM_018417643.1"/>
</dbReference>
<keyword evidence="2" id="KW-0472">Membrane</keyword>
<evidence type="ECO:0000256" key="2">
    <source>
        <dbReference type="SAM" id="Phobius"/>
    </source>
</evidence>
<evidence type="ECO:0000313" key="3">
    <source>
        <dbReference type="EMBL" id="KPV73298.1"/>
    </source>
</evidence>
<evidence type="ECO:0000313" key="4">
    <source>
        <dbReference type="Proteomes" id="UP000053890"/>
    </source>
</evidence>
<dbReference type="AlphaFoldDB" id="A0A0P9EVU2"/>
<evidence type="ECO:0000256" key="1">
    <source>
        <dbReference type="SAM" id="MobiDB-lite"/>
    </source>
</evidence>
<feature type="transmembrane region" description="Helical" evidence="2">
    <location>
        <begin position="78"/>
        <end position="96"/>
    </location>
</feature>
<accession>A0A0P9EVU2</accession>
<proteinExistence type="predicted"/>
<keyword evidence="2" id="KW-0812">Transmembrane</keyword>
<feature type="compositionally biased region" description="Polar residues" evidence="1">
    <location>
        <begin position="51"/>
        <end position="63"/>
    </location>
</feature>
<dbReference type="EMBL" id="KQ474083">
    <property type="protein sequence ID" value="KPV73298.1"/>
    <property type="molecule type" value="Genomic_DNA"/>
</dbReference>
<keyword evidence="2" id="KW-1133">Transmembrane helix</keyword>
<dbReference type="Proteomes" id="UP000053890">
    <property type="component" value="Unassembled WGS sequence"/>
</dbReference>
<keyword evidence="4" id="KW-1185">Reference proteome</keyword>
<dbReference type="OMA" id="CETHYAP"/>
<feature type="region of interest" description="Disordered" evidence="1">
    <location>
        <begin position="1"/>
        <end position="71"/>
    </location>
</feature>
<dbReference type="GeneID" id="28978091"/>
<protein>
    <submittedName>
        <fullName evidence="3">Uncharacterized protein</fullName>
    </submittedName>
</protein>
<name>A0A0P9EVU2_RHOGW</name>